<keyword evidence="3" id="KW-0813">Transport</keyword>
<keyword evidence="5" id="KW-0812">Transmembrane</keyword>
<evidence type="ECO:0000256" key="6">
    <source>
        <dbReference type="ARBA" id="ARBA00022729"/>
    </source>
</evidence>
<evidence type="ECO:0000256" key="10">
    <source>
        <dbReference type="ARBA" id="ARBA00023237"/>
    </source>
</evidence>
<dbReference type="PANTHER" id="PTHR34501">
    <property type="entry name" value="PROTEIN YDDL-RELATED"/>
    <property type="match status" value="1"/>
</dbReference>
<evidence type="ECO:0000256" key="8">
    <source>
        <dbReference type="ARBA" id="ARBA00023114"/>
    </source>
</evidence>
<dbReference type="InterPro" id="IPR033900">
    <property type="entry name" value="Gram_neg_porin_domain"/>
</dbReference>
<keyword evidence="4" id="KW-1134">Transmembrane beta strand</keyword>
<organism evidence="13 14">
    <name type="scientific">Paraburkholderia aspalathi</name>
    <dbReference type="NCBI Taxonomy" id="1324617"/>
    <lineage>
        <taxon>Bacteria</taxon>
        <taxon>Pseudomonadati</taxon>
        <taxon>Pseudomonadota</taxon>
        <taxon>Betaproteobacteria</taxon>
        <taxon>Burkholderiales</taxon>
        <taxon>Burkholderiaceae</taxon>
        <taxon>Paraburkholderia</taxon>
    </lineage>
</organism>
<evidence type="ECO:0000259" key="12">
    <source>
        <dbReference type="Pfam" id="PF13609"/>
    </source>
</evidence>
<feature type="domain" description="Porin" evidence="12">
    <location>
        <begin position="12"/>
        <end position="343"/>
    </location>
</feature>
<dbReference type="SUPFAM" id="SSF56935">
    <property type="entry name" value="Porins"/>
    <property type="match status" value="1"/>
</dbReference>
<reference evidence="13 14" key="1">
    <citation type="submission" date="2021-02" db="EMBL/GenBank/DDBJ databases">
        <authorList>
            <person name="Vanwijnsberghe S."/>
        </authorList>
    </citation>
    <scope>NUCLEOTIDE SEQUENCE [LARGE SCALE GENOMIC DNA]</scope>
    <source>
        <strain evidence="13 14">R-69658</strain>
    </source>
</reference>
<evidence type="ECO:0000256" key="3">
    <source>
        <dbReference type="ARBA" id="ARBA00022448"/>
    </source>
</evidence>
<proteinExistence type="predicted"/>
<keyword evidence="14" id="KW-1185">Reference proteome</keyword>
<dbReference type="Pfam" id="PF13609">
    <property type="entry name" value="Porin_4"/>
    <property type="match status" value="1"/>
</dbReference>
<evidence type="ECO:0000256" key="7">
    <source>
        <dbReference type="ARBA" id="ARBA00023065"/>
    </source>
</evidence>
<feature type="signal peptide" evidence="11">
    <location>
        <begin position="1"/>
        <end position="21"/>
    </location>
</feature>
<keyword evidence="7" id="KW-0406">Ion transport</keyword>
<evidence type="ECO:0000256" key="11">
    <source>
        <dbReference type="SAM" id="SignalP"/>
    </source>
</evidence>
<keyword evidence="6 11" id="KW-0732">Signal</keyword>
<evidence type="ECO:0000256" key="5">
    <source>
        <dbReference type="ARBA" id="ARBA00022692"/>
    </source>
</evidence>
<comment type="caution">
    <text evidence="13">The sequence shown here is derived from an EMBL/GenBank/DDBJ whole genome shotgun (WGS) entry which is preliminary data.</text>
</comment>
<dbReference type="RefSeq" id="WP_200621891.1">
    <property type="nucleotide sequence ID" value="NZ_CAJNAU010000107.1"/>
</dbReference>
<dbReference type="CDD" id="cd00342">
    <property type="entry name" value="gram_neg_porins"/>
    <property type="match status" value="1"/>
</dbReference>
<name>A0ABM8SZI7_9BURK</name>
<dbReference type="PANTHER" id="PTHR34501:SF9">
    <property type="entry name" value="MAJOR OUTER MEMBRANE PROTEIN P.IA"/>
    <property type="match status" value="1"/>
</dbReference>
<evidence type="ECO:0000256" key="9">
    <source>
        <dbReference type="ARBA" id="ARBA00023136"/>
    </source>
</evidence>
<evidence type="ECO:0000313" key="13">
    <source>
        <dbReference type="EMBL" id="CAE6845020.1"/>
    </source>
</evidence>
<dbReference type="Proteomes" id="UP000674425">
    <property type="component" value="Unassembled WGS sequence"/>
</dbReference>
<evidence type="ECO:0000313" key="14">
    <source>
        <dbReference type="Proteomes" id="UP000674425"/>
    </source>
</evidence>
<dbReference type="InterPro" id="IPR023614">
    <property type="entry name" value="Porin_dom_sf"/>
</dbReference>
<feature type="chain" id="PRO_5045664856" evidence="11">
    <location>
        <begin position="22"/>
        <end position="374"/>
    </location>
</feature>
<comment type="subunit">
    <text evidence="2">Homotrimer.</text>
</comment>
<dbReference type="Gene3D" id="2.40.160.10">
    <property type="entry name" value="Porin"/>
    <property type="match status" value="1"/>
</dbReference>
<keyword evidence="10" id="KW-0998">Cell outer membrane</keyword>
<evidence type="ECO:0000256" key="1">
    <source>
        <dbReference type="ARBA" id="ARBA00004571"/>
    </source>
</evidence>
<accession>A0ABM8SZI7</accession>
<evidence type="ECO:0000256" key="2">
    <source>
        <dbReference type="ARBA" id="ARBA00011233"/>
    </source>
</evidence>
<keyword evidence="8" id="KW-0626">Porin</keyword>
<dbReference type="InterPro" id="IPR050298">
    <property type="entry name" value="Gram-neg_bact_OMP"/>
</dbReference>
<keyword evidence="9" id="KW-0472">Membrane</keyword>
<protein>
    <submittedName>
        <fullName evidence="13">Outer membrane porin protein</fullName>
    </submittedName>
</protein>
<dbReference type="EMBL" id="CAJNAU010000107">
    <property type="protein sequence ID" value="CAE6845020.1"/>
    <property type="molecule type" value="Genomic_DNA"/>
</dbReference>
<sequence length="374" mass="39640">MNKIKLACYLSVCAASSQVMAQSSVTLYGLIDTSVRYTTSNPTTSGSHSKISLGEGAFNGPRWGLTGTEDLGGGNSAIFRLESGFNIVSGKIDQQGQLFGRQAYVGLSNTTFGTLKFGRQYGALYSFVASVDPISAGNYSEDAWETGLTGVRYDNTVDYTKNFGPFSLEAQYSSGNQSGSTSIGRTMQVAGAYDNGTLRLGAAAQQSKDVAGRSLTMFSLGTKYSVQKLTAYAYYINSLKDPGFTIGAAGTSDPLANTSLLSNANTVFGPNTQTSERRDSFLAGALAYQFTPALRVLATYMYDHVSNVSPGATGSVQTAYAMAIYNLSVRTDVYAEVDRSHLSGASLTDPNSPLASFGGPANRWGASIGMRHRF</sequence>
<gene>
    <name evidence="13" type="ORF">R69658_06900</name>
</gene>
<comment type="subcellular location">
    <subcellularLocation>
        <location evidence="1">Cell outer membrane</location>
        <topology evidence="1">Multi-pass membrane protein</topology>
    </subcellularLocation>
</comment>
<evidence type="ECO:0000256" key="4">
    <source>
        <dbReference type="ARBA" id="ARBA00022452"/>
    </source>
</evidence>